<feature type="region of interest" description="Disordered" evidence="1">
    <location>
        <begin position="487"/>
        <end position="595"/>
    </location>
</feature>
<keyword evidence="3" id="KW-1185">Reference proteome</keyword>
<sequence>MTIMSLAEGDAVEVLQEELTTLSHRACGAIQGKITSKKISTWLKGTVIMSPIITPEQEDDDILDGDDDGDDDDEDEEDEEEDDPQLHLLLHDEEGYLSDLSTTSNENENEGIITMAAGDSILHDNTSRESTASRRLMRRAISLEDLNTVKAIHHHNHRHILDQDSPPERPSSSLSMSLPVPSDTLPSLQPDDQTFYHRYYHHRSMERPPASNYSTLLGDDNQYSLYRLDHDHQGPVRTMSPDADVDDLALLDDVKSARSTYAANPVLQEDGKDDTVAAPGGSLGWLNASPLLQALVNWVEGPPNRPQPKKNPNEKPNPILEIPFQFIALLTYPEPDPKTGDIMSLAMVRETAFVRQRRKTLMMLTAYTLVVRYCSFDFFLVVLFASNCGMLFLMKNSGRMNVNMAKRAVGQRVGWAKQWAGGFFKRGNGGATNSNVNSSHIGDDTMSIHQGITTSNASSSKSLPNISSAPAESIRSGVGMATSIIAGEKADSSQENSPQTKRRGLFGKRKTYATSLAPSQRIGASTSSSLSPTIATGEGLGGDDVSVMTGRTRRGFFKRNTQNSATNRSATAPPLDQPTQTMPKHSTHSSTSTTTTTAILTAKNGTPLLSTSPQPLDQPSLSQLDLMLPVRSPSPSALRKEVSLNGNNKSTATAVATATCTAADASSGIPPQTGAQTINSSAASSGSSSPNSSSPKSASATSHPATMTTAVNPMATTTTATTVSTGRSLASAINPRSLLSSFTSTSTQKQQQQQQNSVTSSVTPTFQPLIVTANASTTTTMPISPRPIKAAGPRTGFLIGSLSTSKLSNVRGGGGGSGSSRNNDVGTSDEGGVYEEEERLEVTMEYQLHQHHQHPQFNPHRRASTTSTVGSVKYSALPSPTETLLYREHHHQHPFAASGQDHFQQQLSPHQQDFHPMWQISSAGPGGGGVTGGLGVRVRSGSASGDGLMMARDFSGRESVGSGGSGGGGLMLKEDLLNPVTSAAADAMVGF</sequence>
<feature type="region of interest" description="Disordered" evidence="1">
    <location>
        <begin position="51"/>
        <end position="87"/>
    </location>
</feature>
<feature type="compositionally biased region" description="Acidic residues" evidence="1">
    <location>
        <begin position="56"/>
        <end position="83"/>
    </location>
</feature>
<evidence type="ECO:0000313" key="3">
    <source>
        <dbReference type="Proteomes" id="UP000707451"/>
    </source>
</evidence>
<feature type="region of interest" description="Disordered" evidence="1">
    <location>
        <begin position="805"/>
        <end position="832"/>
    </location>
</feature>
<dbReference type="EMBL" id="JAHRHY010000013">
    <property type="protein sequence ID" value="KAG9064860.1"/>
    <property type="molecule type" value="Genomic_DNA"/>
</dbReference>
<feature type="compositionally biased region" description="Polar residues" evidence="1">
    <location>
        <begin position="559"/>
        <end position="570"/>
    </location>
</feature>
<feature type="region of interest" description="Disordered" evidence="1">
    <location>
        <begin position="741"/>
        <end position="762"/>
    </location>
</feature>
<comment type="caution">
    <text evidence="2">The sequence shown here is derived from an EMBL/GenBank/DDBJ whole genome shotgun (WGS) entry which is preliminary data.</text>
</comment>
<feature type="region of interest" description="Disordered" evidence="1">
    <location>
        <begin position="664"/>
        <end position="714"/>
    </location>
</feature>
<feature type="region of interest" description="Disordered" evidence="1">
    <location>
        <begin position="156"/>
        <end position="190"/>
    </location>
</feature>
<accession>A0A9P7XP43</accession>
<gene>
    <name evidence="2" type="ORF">KI688_003121</name>
</gene>
<feature type="compositionally biased region" description="Polar residues" evidence="1">
    <location>
        <begin position="669"/>
        <end position="679"/>
    </location>
</feature>
<dbReference type="Proteomes" id="UP000707451">
    <property type="component" value="Unassembled WGS sequence"/>
</dbReference>
<protein>
    <submittedName>
        <fullName evidence="2">Uncharacterized protein</fullName>
    </submittedName>
</protein>
<dbReference type="AlphaFoldDB" id="A0A9P7XP43"/>
<feature type="compositionally biased region" description="Low complexity" evidence="1">
    <location>
        <begin position="170"/>
        <end position="182"/>
    </location>
</feature>
<reference evidence="2" key="1">
    <citation type="submission" date="2021-06" db="EMBL/GenBank/DDBJ databases">
        <title>Genome Sequence of Mortierella hyaline Strain SCG-10, a Cold-Adapted, Nitrate-Reducing Fungus Isolated from Soil in Minnesota, USA.</title>
        <authorList>
            <person name="Aldossari N."/>
        </authorList>
    </citation>
    <scope>NUCLEOTIDE SEQUENCE</scope>
    <source>
        <strain evidence="2">SCG-10</strain>
    </source>
</reference>
<evidence type="ECO:0000313" key="2">
    <source>
        <dbReference type="EMBL" id="KAG9064860.1"/>
    </source>
</evidence>
<feature type="compositionally biased region" description="Polar residues" evidence="1">
    <location>
        <begin position="512"/>
        <end position="534"/>
    </location>
</feature>
<organism evidence="2 3">
    <name type="scientific">Linnemannia hyalina</name>
    <dbReference type="NCBI Taxonomy" id="64524"/>
    <lineage>
        <taxon>Eukaryota</taxon>
        <taxon>Fungi</taxon>
        <taxon>Fungi incertae sedis</taxon>
        <taxon>Mucoromycota</taxon>
        <taxon>Mortierellomycotina</taxon>
        <taxon>Mortierellomycetes</taxon>
        <taxon>Mortierellales</taxon>
        <taxon>Mortierellaceae</taxon>
        <taxon>Linnemannia</taxon>
    </lineage>
</organism>
<dbReference type="OrthoDB" id="5596972at2759"/>
<proteinExistence type="predicted"/>
<feature type="compositionally biased region" description="Low complexity" evidence="1">
    <location>
        <begin position="680"/>
        <end position="714"/>
    </location>
</feature>
<name>A0A9P7XP43_9FUNG</name>
<feature type="compositionally biased region" description="Basic residues" evidence="1">
    <location>
        <begin position="500"/>
        <end position="511"/>
    </location>
</feature>
<evidence type="ECO:0000256" key="1">
    <source>
        <dbReference type="SAM" id="MobiDB-lite"/>
    </source>
</evidence>